<keyword evidence="7 11" id="KW-1133">Transmembrane helix</keyword>
<reference evidence="13" key="2">
    <citation type="submission" date="2022-07" db="EMBL/GenBank/DDBJ databases">
        <title>Parvimonas micra travels from the subgingival sulcus of the human oral cavity to the colorectal adenocarcinoma.</title>
        <authorList>
            <person name="Conde-Perez K."/>
            <person name="Buetas E."/>
            <person name="Aja-Macaya P."/>
            <person name="Martin-De Arribas E."/>
            <person name="Iglesias-Corras I."/>
            <person name="Trigo-Tasende N."/>
            <person name="Nasser-Ali M."/>
            <person name="Estevez L.S."/>
            <person name="Rumbo-Feal S."/>
            <person name="Otero-Alen B."/>
            <person name="Noguera J.F."/>
            <person name="Concha A."/>
            <person name="Pardinas-Lopez S."/>
            <person name="Carda-Dieguez M."/>
            <person name="Gomez-Randulfe I."/>
            <person name="Martinez-Lago N."/>
            <person name="Ladra S."/>
            <person name="Aparicio L.A."/>
            <person name="Bou G."/>
            <person name="Mira A."/>
            <person name="Vallejo J.A."/>
            <person name="Poza M."/>
        </authorList>
    </citation>
    <scope>NUCLEOTIDE SEQUENCE</scope>
    <source>
        <strain evidence="14">PM102KC-G-1</strain>
        <strain evidence="13">PM79KC-AC-4</strain>
    </source>
</reference>
<dbReference type="OrthoDB" id="9800132at2"/>
<comment type="similarity">
    <text evidence="2">Belongs to the YajC family.</text>
</comment>
<dbReference type="PANTHER" id="PTHR33909:SF1">
    <property type="entry name" value="SEC TRANSLOCON ACCESSORY COMPLEX SUBUNIT YAJC"/>
    <property type="match status" value="1"/>
</dbReference>
<keyword evidence="8" id="KW-0811">Translocation</keyword>
<keyword evidence="15" id="KW-1185">Reference proteome</keyword>
<evidence type="ECO:0000256" key="8">
    <source>
        <dbReference type="ARBA" id="ARBA00023010"/>
    </source>
</evidence>
<name>A0A0B4S164_9FIRM</name>
<evidence type="ECO:0000313" key="15">
    <source>
        <dbReference type="Proteomes" id="UP000031386"/>
    </source>
</evidence>
<dbReference type="GeneID" id="93384147"/>
<dbReference type="GO" id="GO:0005886">
    <property type="term" value="C:plasma membrane"/>
    <property type="evidence" value="ECO:0007669"/>
    <property type="project" value="UniProtKB-SubCell"/>
</dbReference>
<sequence length="109" mass="12214">MDQVTMQLVMLGGFMAIAYFLLIKPQKKRQKAIMDMRNNLKIGDIIITIGGVKGKIVELNDTDVVIETSDDETKIEFTKSAIHSIVSKSEESSEECDEEDNADEDSEEN</sequence>
<dbReference type="AlphaFoldDB" id="A0A0B4S164"/>
<gene>
    <name evidence="13" type="primary">yajC</name>
    <name evidence="14" type="ORF">NM222_04475</name>
    <name evidence="13" type="ORF">NND69_04440</name>
    <name evidence="12" type="ORF">NW74_03560</name>
</gene>
<evidence type="ECO:0000256" key="3">
    <source>
        <dbReference type="ARBA" id="ARBA00022448"/>
    </source>
</evidence>
<keyword evidence="9 11" id="KW-0472">Membrane</keyword>
<evidence type="ECO:0000256" key="7">
    <source>
        <dbReference type="ARBA" id="ARBA00022989"/>
    </source>
</evidence>
<evidence type="ECO:0000313" key="13">
    <source>
        <dbReference type="EMBL" id="MCZ7407614.1"/>
    </source>
</evidence>
<evidence type="ECO:0000256" key="4">
    <source>
        <dbReference type="ARBA" id="ARBA00022475"/>
    </source>
</evidence>
<dbReference type="PRINTS" id="PR01853">
    <property type="entry name" value="YAJCTRNLCASE"/>
</dbReference>
<dbReference type="EMBL" id="CP009761">
    <property type="protein sequence ID" value="AIZ36480.1"/>
    <property type="molecule type" value="Genomic_DNA"/>
</dbReference>
<keyword evidence="6" id="KW-0653">Protein transport</keyword>
<organism evidence="12 15">
    <name type="scientific">Parvimonas micra</name>
    <dbReference type="NCBI Taxonomy" id="33033"/>
    <lineage>
        <taxon>Bacteria</taxon>
        <taxon>Bacillati</taxon>
        <taxon>Bacillota</taxon>
        <taxon>Tissierellia</taxon>
        <taxon>Tissierellales</taxon>
        <taxon>Peptoniphilaceae</taxon>
        <taxon>Parvimonas</taxon>
    </lineage>
</organism>
<keyword evidence="5 11" id="KW-0812">Transmembrane</keyword>
<evidence type="ECO:0000313" key="12">
    <source>
        <dbReference type="EMBL" id="AIZ36480.1"/>
    </source>
</evidence>
<dbReference type="EMBL" id="CP101412">
    <property type="protein sequence ID" value="WBB30238.1"/>
    <property type="molecule type" value="Genomic_DNA"/>
</dbReference>
<evidence type="ECO:0000256" key="2">
    <source>
        <dbReference type="ARBA" id="ARBA00006742"/>
    </source>
</evidence>
<dbReference type="Proteomes" id="UP001141458">
    <property type="component" value="Unassembled WGS sequence"/>
</dbReference>
<dbReference type="RefSeq" id="WP_004833436.1">
    <property type="nucleotide sequence ID" value="NZ_CABKNC010000002.1"/>
</dbReference>
<accession>A0A0B4S164</accession>
<dbReference type="STRING" id="33033.NW74_03560"/>
<dbReference type="Proteomes" id="UP000031386">
    <property type="component" value="Chromosome"/>
</dbReference>
<feature type="transmembrane region" description="Helical" evidence="11">
    <location>
        <begin position="6"/>
        <end position="23"/>
    </location>
</feature>
<evidence type="ECO:0000256" key="11">
    <source>
        <dbReference type="SAM" id="Phobius"/>
    </source>
</evidence>
<feature type="region of interest" description="Disordered" evidence="10">
    <location>
        <begin position="86"/>
        <end position="109"/>
    </location>
</feature>
<dbReference type="PANTHER" id="PTHR33909">
    <property type="entry name" value="SEC TRANSLOCON ACCESSORY COMPLEX SUBUNIT YAJC"/>
    <property type="match status" value="1"/>
</dbReference>
<dbReference type="EMBL" id="JANDZV010000003">
    <property type="protein sequence ID" value="MCZ7407614.1"/>
    <property type="molecule type" value="Genomic_DNA"/>
</dbReference>
<dbReference type="GO" id="GO:0015031">
    <property type="term" value="P:protein transport"/>
    <property type="evidence" value="ECO:0007669"/>
    <property type="project" value="UniProtKB-KW"/>
</dbReference>
<dbReference type="KEGG" id="pmic:NW74_03560"/>
<dbReference type="NCBIfam" id="TIGR00739">
    <property type="entry name" value="yajC"/>
    <property type="match status" value="1"/>
</dbReference>
<keyword evidence="3" id="KW-0813">Transport</keyword>
<dbReference type="SMART" id="SM01323">
    <property type="entry name" value="YajC"/>
    <property type="match status" value="1"/>
</dbReference>
<evidence type="ECO:0000256" key="1">
    <source>
        <dbReference type="ARBA" id="ARBA00004162"/>
    </source>
</evidence>
<evidence type="ECO:0000256" key="6">
    <source>
        <dbReference type="ARBA" id="ARBA00022927"/>
    </source>
</evidence>
<dbReference type="Proteomes" id="UP001210690">
    <property type="component" value="Chromosome"/>
</dbReference>
<evidence type="ECO:0000256" key="10">
    <source>
        <dbReference type="SAM" id="MobiDB-lite"/>
    </source>
</evidence>
<dbReference type="InterPro" id="IPR003849">
    <property type="entry name" value="Preprotein_translocase_YajC"/>
</dbReference>
<comment type="subcellular location">
    <subcellularLocation>
        <location evidence="1">Cell membrane</location>
        <topology evidence="1">Single-pass membrane protein</topology>
    </subcellularLocation>
</comment>
<dbReference type="Pfam" id="PF02699">
    <property type="entry name" value="YajC"/>
    <property type="match status" value="1"/>
</dbReference>
<evidence type="ECO:0000256" key="9">
    <source>
        <dbReference type="ARBA" id="ARBA00023136"/>
    </source>
</evidence>
<evidence type="ECO:0000313" key="14">
    <source>
        <dbReference type="EMBL" id="WBB30238.1"/>
    </source>
</evidence>
<evidence type="ECO:0000256" key="5">
    <source>
        <dbReference type="ARBA" id="ARBA00022692"/>
    </source>
</evidence>
<proteinExistence type="inferred from homology"/>
<feature type="compositionally biased region" description="Acidic residues" evidence="10">
    <location>
        <begin position="92"/>
        <end position="109"/>
    </location>
</feature>
<keyword evidence="4" id="KW-1003">Cell membrane</keyword>
<protein>
    <submittedName>
        <fullName evidence="12">Preprotein translocase subunit YajC</fullName>
    </submittedName>
</protein>
<reference evidence="12 15" key="1">
    <citation type="submission" date="2014-10" db="EMBL/GenBank/DDBJ databases">
        <title>Complete genome sequence of Parvimonas micra KCOM 1535 (= ChDC B708).</title>
        <authorList>
            <person name="Kook J.-K."/>
            <person name="Park S.-N."/>
            <person name="Lim Y.K."/>
            <person name="Roh H."/>
        </authorList>
    </citation>
    <scope>NUCLEOTIDE SEQUENCE [LARGE SCALE GENOMIC DNA]</scope>
    <source>
        <strain evidence="12">KCOM 1535</strain>
        <strain evidence="15">KCOM 1535 / ChDC B708</strain>
    </source>
</reference>